<proteinExistence type="predicted"/>
<evidence type="ECO:0000256" key="7">
    <source>
        <dbReference type="SAM" id="Phobius"/>
    </source>
</evidence>
<keyword evidence="7" id="KW-0812">Transmembrane</keyword>
<keyword evidence="3" id="KW-0997">Cell inner membrane</keyword>
<evidence type="ECO:0000256" key="6">
    <source>
        <dbReference type="ARBA" id="ARBA00023315"/>
    </source>
</evidence>
<reference evidence="8 9" key="1">
    <citation type="submission" date="2018-06" db="EMBL/GenBank/DDBJ databases">
        <title>Genome of strain Polynucleobacter sp. FUKU-NW-11.</title>
        <authorList>
            <person name="Hahn M.W."/>
        </authorList>
    </citation>
    <scope>NUCLEOTIDE SEQUENCE [LARGE SCALE GENOMIC DNA]</scope>
    <source>
        <strain evidence="9">FUKU-NW11</strain>
    </source>
</reference>
<organism evidence="8 9">
    <name type="scientific">Polynucleobacter paneuropaeus</name>
    <dbReference type="NCBI Taxonomy" id="2527775"/>
    <lineage>
        <taxon>Bacteria</taxon>
        <taxon>Pseudomonadati</taxon>
        <taxon>Pseudomonadota</taxon>
        <taxon>Betaproteobacteria</taxon>
        <taxon>Burkholderiales</taxon>
        <taxon>Burkholderiaceae</taxon>
        <taxon>Polynucleobacter</taxon>
    </lineage>
</organism>
<dbReference type="GO" id="GO:0016746">
    <property type="term" value="F:acyltransferase activity"/>
    <property type="evidence" value="ECO:0007669"/>
    <property type="project" value="UniProtKB-KW"/>
</dbReference>
<accession>A0ABX9FDA5</accession>
<dbReference type="PANTHER" id="PTHR30606:SF10">
    <property type="entry name" value="PHOSPHATIDYLINOSITOL MANNOSIDE ACYLTRANSFERASE"/>
    <property type="match status" value="1"/>
</dbReference>
<keyword evidence="4" id="KW-0808">Transferase</keyword>
<gene>
    <name evidence="8" type="ORF">DP176_01115</name>
</gene>
<name>A0ABX9FDA5_9BURK</name>
<evidence type="ECO:0000256" key="3">
    <source>
        <dbReference type="ARBA" id="ARBA00022519"/>
    </source>
</evidence>
<dbReference type="Proteomes" id="UP000251072">
    <property type="component" value="Unassembled WGS sequence"/>
</dbReference>
<evidence type="ECO:0000256" key="4">
    <source>
        <dbReference type="ARBA" id="ARBA00022679"/>
    </source>
</evidence>
<evidence type="ECO:0000256" key="5">
    <source>
        <dbReference type="ARBA" id="ARBA00023136"/>
    </source>
</evidence>
<keyword evidence="7" id="KW-1133">Transmembrane helix</keyword>
<keyword evidence="5 7" id="KW-0472">Membrane</keyword>
<dbReference type="PANTHER" id="PTHR30606">
    <property type="entry name" value="LIPID A BIOSYNTHESIS LAUROYL ACYLTRANSFERASE"/>
    <property type="match status" value="1"/>
</dbReference>
<evidence type="ECO:0000256" key="1">
    <source>
        <dbReference type="ARBA" id="ARBA00004533"/>
    </source>
</evidence>
<dbReference type="CDD" id="cd07984">
    <property type="entry name" value="LPLAT_LABLAT-like"/>
    <property type="match status" value="1"/>
</dbReference>
<dbReference type="InterPro" id="IPR004960">
    <property type="entry name" value="LipA_acyltrans"/>
</dbReference>
<sequence>MLYFILRLFSSLPLAAIQIIGAGTGVLVYLFSPRYRRRLYKNHQSAAHYSGFKSTPWRAAAESGMMFADTLWIWRHPKSSIAKVSIEHLDQVIELSKNGKGLIVLASHLGGFEIVPRIFAEHTRATVMYRPARKRWVNELMLQSRKHSKIDFVEANIGGVRQIKRALIRGEVVGLLADQVPSVGDGVWAKFFNQYAYTTSFPIKLARQADVAILFVGAERLGLGRGWIVKSRLMTEAFPDCLVDACTEMNRYFEGSIISKPNQYMWSYNRYKRPVGAELAPID</sequence>
<protein>
    <submittedName>
        <fullName evidence="8">Lipid A biosynthesis acyltransferase</fullName>
    </submittedName>
</protein>
<dbReference type="Pfam" id="PF03279">
    <property type="entry name" value="Lip_A_acyltrans"/>
    <property type="match status" value="1"/>
</dbReference>
<evidence type="ECO:0000313" key="8">
    <source>
        <dbReference type="EMBL" id="RAZ43620.1"/>
    </source>
</evidence>
<comment type="subcellular location">
    <subcellularLocation>
        <location evidence="1">Cell inner membrane</location>
    </subcellularLocation>
</comment>
<keyword evidence="6 8" id="KW-0012">Acyltransferase</keyword>
<evidence type="ECO:0000256" key="2">
    <source>
        <dbReference type="ARBA" id="ARBA00022475"/>
    </source>
</evidence>
<comment type="caution">
    <text evidence="8">The sequence shown here is derived from an EMBL/GenBank/DDBJ whole genome shotgun (WGS) entry which is preliminary data.</text>
</comment>
<feature type="transmembrane region" description="Helical" evidence="7">
    <location>
        <begin position="12"/>
        <end position="31"/>
    </location>
</feature>
<keyword evidence="9" id="KW-1185">Reference proteome</keyword>
<keyword evidence="2" id="KW-1003">Cell membrane</keyword>
<dbReference type="EMBL" id="QMCH01000001">
    <property type="protein sequence ID" value="RAZ43620.1"/>
    <property type="molecule type" value="Genomic_DNA"/>
</dbReference>
<evidence type="ECO:0000313" key="9">
    <source>
        <dbReference type="Proteomes" id="UP000251072"/>
    </source>
</evidence>